<evidence type="ECO:0000313" key="2">
    <source>
        <dbReference type="Proteomes" id="UP000824066"/>
    </source>
</evidence>
<protein>
    <submittedName>
        <fullName evidence="1">RHS repeat-associated core domain-containing protein</fullName>
    </submittedName>
</protein>
<dbReference type="NCBIfam" id="TIGR01643">
    <property type="entry name" value="YD_repeat_2x"/>
    <property type="match status" value="1"/>
</dbReference>
<dbReference type="EMBL" id="CP077080">
    <property type="protein sequence ID" value="QXI54646.1"/>
    <property type="molecule type" value="Genomic_DNA"/>
</dbReference>
<gene>
    <name evidence="1" type="ORF">KSS97_06815</name>
</gene>
<keyword evidence="2" id="KW-1185">Reference proteome</keyword>
<proteinExistence type="predicted"/>
<dbReference type="NCBIfam" id="TIGR03696">
    <property type="entry name" value="Rhs_assc_core"/>
    <property type="match status" value="1"/>
</dbReference>
<dbReference type="InterPro" id="IPR050708">
    <property type="entry name" value="T6SS_VgrG/RHS"/>
</dbReference>
<accession>A0ABX8QHA7</accession>
<evidence type="ECO:0000313" key="1">
    <source>
        <dbReference type="EMBL" id="QXI54646.1"/>
    </source>
</evidence>
<organism evidence="1 2">
    <name type="scientific">Pseudomonas canavaninivorans</name>
    <dbReference type="NCBI Taxonomy" id="2842348"/>
    <lineage>
        <taxon>Bacteria</taxon>
        <taxon>Pseudomonadati</taxon>
        <taxon>Pseudomonadota</taxon>
        <taxon>Gammaproteobacteria</taxon>
        <taxon>Pseudomonadales</taxon>
        <taxon>Pseudomonadaceae</taxon>
        <taxon>Pseudomonas</taxon>
    </lineage>
</organism>
<sequence>MTNVHARTPNIVAVDGRGLPVRQVAYLRSEASVAAVALIAHQQFDGAGRLAEQWDARLFGHAPKANQSTIYNLMGEPLRIDSVDAGWRLILPGLASETLERWDARGNRWRMHHDSQLRPVALDENSDLNVETFTYGDATQDAGRNVRGQLLEQVDPSGTLRCDSYGLSGLPLRQARAFADADIHTTEQTFDALGALIGQTDAGGHRQHLRLDVAGQLKAVDLQLKFDTASQPIMLEAQYNAAGQIERQEAANGIISRWTYDPADGRLSTLQAGKPGADLRQDLAYFYDRVGNITRIEDHAVATVHFANQRVDGHREFTYDSLYRLITASGFEGDTPHLQPGLPAPIIPIDPNRRFNYAQQYEYDSGNNLTRLRHIREGNNHTHITRIDPNSNRGVRWTEGDPEPDFDTQFDTHGNQLFLQSGTPALTWNSRDQLSTVTVIKREDDLSDDNETYLYSQGERVGKTHTAARAVRQTRYLPGIEIRTSSDGERLHVLTLGLAHGSVRCLHWEAGQPVGIEADQLRYNLDDHLGSSTLELDRAGGLISLEHYYPFGGTAWYAGRSALEASYRTVRYSGKEMDASGLYYYGARYYAPWLARWVSADPAGDIDGLNLYGFVTNNPMTYVDVGGFIREKRTERDDRKAAARKRQQQYRARSELREGIYRFSDLLGTISARAIQAQAQLDNHRSASTRAQSAASRVGVQVAKNAINLTVGAGLGVGGAALGAVAGPPGMIIGVAVGFAVAKGVSLGLDKGIEKAGVDASVKFKSSALEPSEIIKGVDAKKSPATYLLKKAEGFAESLQSPSRKDALSLAREAVNTGTSTALKAADVAGGSAISAVVKTATGTVEIAHEVIGAGQEISEEKIDRADQNINELITLLTQEITVVDMLYDKAGVETIDVYVPLSKIFGQSNGITRRSMHEEMKATVGRLKQTQRMLR</sequence>
<dbReference type="PANTHER" id="PTHR32305">
    <property type="match status" value="1"/>
</dbReference>
<dbReference type="InterPro" id="IPR022385">
    <property type="entry name" value="Rhs_assc_core"/>
</dbReference>
<dbReference type="Proteomes" id="UP000824066">
    <property type="component" value="Chromosome"/>
</dbReference>
<dbReference type="PANTHER" id="PTHR32305:SF15">
    <property type="entry name" value="PROTEIN RHSA-RELATED"/>
    <property type="match status" value="1"/>
</dbReference>
<reference evidence="1 2" key="1">
    <citation type="journal article" date="2021" name="Microorganisms">
        <title>The Ever-Expanding Pseudomonas Genus: Description of 43 New Species and Partition of the Pseudomonas putida Group.</title>
        <authorList>
            <person name="Girard L."/>
            <person name="Lood C."/>
            <person name="Hofte M."/>
            <person name="Vandamme P."/>
            <person name="Rokni-Zadeh H."/>
            <person name="van Noort V."/>
            <person name="Lavigne R."/>
            <person name="De Mot R."/>
        </authorList>
    </citation>
    <scope>NUCLEOTIDE SEQUENCE [LARGE SCALE GENOMIC DNA]</scope>
    <source>
        <strain evidence="1 2">SWRI17</strain>
    </source>
</reference>
<dbReference type="InterPro" id="IPR006530">
    <property type="entry name" value="YD"/>
</dbReference>
<name>A0ABX8QHA7_PSECO</name>
<dbReference type="RefSeq" id="WP_217861353.1">
    <property type="nucleotide sequence ID" value="NZ_CP077080.1"/>
</dbReference>